<dbReference type="AlphaFoldDB" id="A0A9Q9UWC7"/>
<organism evidence="1">
    <name type="scientific">Moorena producens (strain JHB)</name>
    <dbReference type="NCBI Taxonomy" id="1454205"/>
    <lineage>
        <taxon>Bacteria</taxon>
        <taxon>Bacillati</taxon>
        <taxon>Cyanobacteriota</taxon>
        <taxon>Cyanophyceae</taxon>
        <taxon>Coleofasciculales</taxon>
        <taxon>Coleofasciculaceae</taxon>
        <taxon>Moorena</taxon>
    </lineage>
</organism>
<reference evidence="1" key="2">
    <citation type="submission" date="2022-10" db="EMBL/GenBank/DDBJ databases">
        <authorList>
            <person name="Ngo T.-E."/>
        </authorList>
    </citation>
    <scope>NUCLEOTIDE SEQUENCE</scope>
    <source>
        <strain evidence="1">JHB</strain>
    </source>
</reference>
<dbReference type="EMBL" id="CP017708">
    <property type="protein sequence ID" value="WAN69739.1"/>
    <property type="molecule type" value="Genomic_DNA"/>
</dbReference>
<proteinExistence type="predicted"/>
<evidence type="ECO:0000313" key="1">
    <source>
        <dbReference type="EMBL" id="WAN69739.1"/>
    </source>
</evidence>
<protein>
    <submittedName>
        <fullName evidence="1">Uncharacterized protein</fullName>
    </submittedName>
</protein>
<dbReference type="Proteomes" id="UP000176944">
    <property type="component" value="Chromosome"/>
</dbReference>
<sequence>MPLASSPDYRLPIPDSQFPITDSLFPIPCSRFPKIQKFCTLPH</sequence>
<name>A0A9Q9UWC7_MOOP1</name>
<accession>A0A9Q9UWC7</accession>
<gene>
    <name evidence="1" type="ORF">BJP36_37235</name>
</gene>
<reference evidence="1" key="1">
    <citation type="journal article" date="2017" name="Proc. Natl. Acad. Sci. U.S.A.">
        <title>Comparative genomics uncovers the prolific and distinctive metabolic potential of the cyanobacterial genus Moorea.</title>
        <authorList>
            <person name="Leao T."/>
            <person name="Castelao G."/>
            <person name="Korobeynikov A."/>
            <person name="Monroe E.A."/>
            <person name="Podell S."/>
            <person name="Glukhov E."/>
            <person name="Allen E.E."/>
            <person name="Gerwick W.H."/>
            <person name="Gerwick L."/>
        </authorList>
    </citation>
    <scope>NUCLEOTIDE SEQUENCE</scope>
    <source>
        <strain evidence="1">JHB</strain>
    </source>
</reference>